<protein>
    <recommendedName>
        <fullName evidence="3">Transposon Ty3-I Gag-Pol polyprotein</fullName>
    </recommendedName>
</protein>
<name>A0ABD0NKY1_CIRMR</name>
<evidence type="ECO:0000313" key="1">
    <source>
        <dbReference type="EMBL" id="KAL0162352.1"/>
    </source>
</evidence>
<dbReference type="Gene3D" id="3.10.10.10">
    <property type="entry name" value="HIV Type 1 Reverse Transcriptase, subunit A, domain 1"/>
    <property type="match status" value="1"/>
</dbReference>
<evidence type="ECO:0000313" key="2">
    <source>
        <dbReference type="Proteomes" id="UP001529510"/>
    </source>
</evidence>
<sequence>MGPVNFRVRQPGKQQGEQIYHINLLKRWVEPANQLPAFAIKEPAVVDLGTQLSAAQKKELEALVSSFSDVFSETLGQTDVLSYEIHNPPDTIIRQWPYRVPEVRRQAIEEEAQWMLHLGVIKESQSPWSNPIVMVPKKDGTYRFCNDFRKLNEVSQFNSYPMP</sequence>
<dbReference type="PANTHER" id="PTHR24559:SF454">
    <property type="entry name" value="RIBONUCLEASE H"/>
    <property type="match status" value="1"/>
</dbReference>
<dbReference type="InterPro" id="IPR053134">
    <property type="entry name" value="RNA-dir_DNA_polymerase"/>
</dbReference>
<gene>
    <name evidence="1" type="ORF">M9458_041748</name>
</gene>
<dbReference type="AlphaFoldDB" id="A0ABD0NKY1"/>
<organism evidence="1 2">
    <name type="scientific">Cirrhinus mrigala</name>
    <name type="common">Mrigala</name>
    <dbReference type="NCBI Taxonomy" id="683832"/>
    <lineage>
        <taxon>Eukaryota</taxon>
        <taxon>Metazoa</taxon>
        <taxon>Chordata</taxon>
        <taxon>Craniata</taxon>
        <taxon>Vertebrata</taxon>
        <taxon>Euteleostomi</taxon>
        <taxon>Actinopterygii</taxon>
        <taxon>Neopterygii</taxon>
        <taxon>Teleostei</taxon>
        <taxon>Ostariophysi</taxon>
        <taxon>Cypriniformes</taxon>
        <taxon>Cyprinidae</taxon>
        <taxon>Labeoninae</taxon>
        <taxon>Labeonini</taxon>
        <taxon>Cirrhinus</taxon>
    </lineage>
</organism>
<dbReference type="InterPro" id="IPR043502">
    <property type="entry name" value="DNA/RNA_pol_sf"/>
</dbReference>
<dbReference type="SUPFAM" id="SSF56672">
    <property type="entry name" value="DNA/RNA polymerases"/>
    <property type="match status" value="1"/>
</dbReference>
<dbReference type="PANTHER" id="PTHR24559">
    <property type="entry name" value="TRANSPOSON TY3-I GAG-POL POLYPROTEIN"/>
    <property type="match status" value="1"/>
</dbReference>
<comment type="caution">
    <text evidence="1">The sequence shown here is derived from an EMBL/GenBank/DDBJ whole genome shotgun (WGS) entry which is preliminary data.</text>
</comment>
<reference evidence="1 2" key="1">
    <citation type="submission" date="2024-05" db="EMBL/GenBank/DDBJ databases">
        <title>Genome sequencing and assembly of Indian major carp, Cirrhinus mrigala (Hamilton, 1822).</title>
        <authorList>
            <person name="Mohindra V."/>
            <person name="Chowdhury L.M."/>
            <person name="Lal K."/>
            <person name="Jena J.K."/>
        </authorList>
    </citation>
    <scope>NUCLEOTIDE SEQUENCE [LARGE SCALE GENOMIC DNA]</scope>
    <source>
        <strain evidence="1">CM1030</strain>
        <tissue evidence="1">Blood</tissue>
    </source>
</reference>
<keyword evidence="2" id="KW-1185">Reference proteome</keyword>
<evidence type="ECO:0008006" key="3">
    <source>
        <dbReference type="Google" id="ProtNLM"/>
    </source>
</evidence>
<dbReference type="EMBL" id="JAMKFB020000021">
    <property type="protein sequence ID" value="KAL0162352.1"/>
    <property type="molecule type" value="Genomic_DNA"/>
</dbReference>
<accession>A0ABD0NKY1</accession>
<dbReference type="Proteomes" id="UP001529510">
    <property type="component" value="Unassembled WGS sequence"/>
</dbReference>
<proteinExistence type="predicted"/>